<proteinExistence type="predicted"/>
<evidence type="ECO:0000313" key="2">
    <source>
        <dbReference type="Proteomes" id="UP001161325"/>
    </source>
</evidence>
<keyword evidence="2" id="KW-1185">Reference proteome</keyword>
<accession>A0AA37QIB4</accession>
<dbReference type="Proteomes" id="UP001161325">
    <property type="component" value="Unassembled WGS sequence"/>
</dbReference>
<evidence type="ECO:0000313" key="1">
    <source>
        <dbReference type="EMBL" id="GLC26318.1"/>
    </source>
</evidence>
<dbReference type="AlphaFoldDB" id="A0AA37QIB4"/>
<name>A0AA37QIB4_9BACT</name>
<dbReference type="EMBL" id="BRXS01000004">
    <property type="protein sequence ID" value="GLC26318.1"/>
    <property type="molecule type" value="Genomic_DNA"/>
</dbReference>
<sequence length="82" mass="8756">MFLSQPRVRRATFKAGPAAGGAGRDRQAADLVRKSRWIRNLAVFARVLNRSAAWPAAQGARTVTGTAVQYALSATAIARTCV</sequence>
<organism evidence="1 2">
    <name type="scientific">Roseisolibacter agri</name>
    <dbReference type="NCBI Taxonomy" id="2014610"/>
    <lineage>
        <taxon>Bacteria</taxon>
        <taxon>Pseudomonadati</taxon>
        <taxon>Gemmatimonadota</taxon>
        <taxon>Gemmatimonadia</taxon>
        <taxon>Gemmatimonadales</taxon>
        <taxon>Gemmatimonadaceae</taxon>
        <taxon>Roseisolibacter</taxon>
    </lineage>
</organism>
<reference evidence="1" key="1">
    <citation type="submission" date="2022-08" db="EMBL/GenBank/DDBJ databases">
        <title>Draft genome sequencing of Roseisolibacter agri AW1220.</title>
        <authorList>
            <person name="Tobiishi Y."/>
            <person name="Tonouchi A."/>
        </authorList>
    </citation>
    <scope>NUCLEOTIDE SEQUENCE</scope>
    <source>
        <strain evidence="1">AW1220</strain>
    </source>
</reference>
<protein>
    <submittedName>
        <fullName evidence="1">Uncharacterized protein</fullName>
    </submittedName>
</protein>
<comment type="caution">
    <text evidence="1">The sequence shown here is derived from an EMBL/GenBank/DDBJ whole genome shotgun (WGS) entry which is preliminary data.</text>
</comment>
<gene>
    <name evidence="1" type="ORF">rosag_28310</name>
</gene>